<dbReference type="GO" id="GO:0003676">
    <property type="term" value="F:nucleic acid binding"/>
    <property type="evidence" value="ECO:0007669"/>
    <property type="project" value="InterPro"/>
</dbReference>
<feature type="binding site" evidence="7">
    <location>
        <begin position="543"/>
        <end position="546"/>
    </location>
    <ligand>
        <name>ATP</name>
        <dbReference type="ChEBI" id="CHEBI:30616"/>
    </ligand>
</feature>
<dbReference type="InterPro" id="IPR004364">
    <property type="entry name" value="Aa-tRNA-synt_II"/>
</dbReference>
<dbReference type="CDD" id="cd04317">
    <property type="entry name" value="EcAspRS_like_N"/>
    <property type="match status" value="1"/>
</dbReference>
<comment type="function">
    <text evidence="7">Aspartyl-tRNA synthetase with relaxed tRNA specificity since it is able to aspartylate not only its cognate tRNA(Asp) but also tRNA(Asn). Reaction proceeds in two steps: L-aspartate is first activated by ATP to form Asp-AMP and then transferred to the acceptor end of tRNA(Asp/Asn).</text>
</comment>
<comment type="subunit">
    <text evidence="7">Homodimer.</text>
</comment>
<dbReference type="Gene3D" id="3.30.1360.30">
    <property type="entry name" value="GAD-like domain"/>
    <property type="match status" value="1"/>
</dbReference>
<gene>
    <name evidence="7 9" type="primary">aspS</name>
    <name evidence="9" type="ORF">H3L94_06025</name>
</gene>
<feature type="binding site" evidence="7">
    <location>
        <position position="498"/>
    </location>
    <ligand>
        <name>L-aspartate</name>
        <dbReference type="ChEBI" id="CHEBI:29991"/>
    </ligand>
</feature>
<dbReference type="Pfam" id="PF00152">
    <property type="entry name" value="tRNA-synt_2"/>
    <property type="match status" value="1"/>
</dbReference>
<dbReference type="KEGG" id="nsg:H3L94_06025"/>
<dbReference type="CDD" id="cd00777">
    <property type="entry name" value="AspRS_core"/>
    <property type="match status" value="1"/>
</dbReference>
<dbReference type="PRINTS" id="PR01042">
    <property type="entry name" value="TRNASYNTHASP"/>
</dbReference>
<feature type="binding site" evidence="7">
    <location>
        <position position="218"/>
    </location>
    <ligand>
        <name>L-aspartate</name>
        <dbReference type="ChEBI" id="CHEBI:29991"/>
    </ligand>
</feature>
<dbReference type="EC" id="6.1.1.23" evidence="7"/>
<dbReference type="GO" id="GO:0005524">
    <property type="term" value="F:ATP binding"/>
    <property type="evidence" value="ECO:0007669"/>
    <property type="project" value="UniProtKB-UniRule"/>
</dbReference>
<dbReference type="RefSeq" id="WP_182121277.1">
    <property type="nucleotide sequence ID" value="NZ_CP059567.1"/>
</dbReference>
<dbReference type="GO" id="GO:0004815">
    <property type="term" value="F:aspartate-tRNA ligase activity"/>
    <property type="evidence" value="ECO:0007669"/>
    <property type="project" value="UniProtKB-UniRule"/>
</dbReference>
<sequence>MRTNYCGLINEQYLDQTVTVKGWVHRRRDHGGVIFIDLRDREGIVQVVIDPDTPEAFAKADASRNEYVLSITGRVRNRPEGTTNDKMVSGKIEILAKEIEVLNAAATPPFMIDEDNLSENVRLTHRVIDLRRPQMQRNLRLRYQVAMGVRRYLDAQGFIDIETPMLTRSTPEGARDYLVPSRVHPGEFFALPQSPQLFKQLLMVAGFDRYYQITKCFRDEDLRADRQPEFTQIDLETSFLSEDEIMDITEGMAKQVFKDALGVDLGDFPRMPYSEAMFYYGSDKPDMRVSLKFTELTDLMKNEEFKVFRAAADMKGGRVVALRVPNGAKLSRKDIDEYTKFVGIYGAKGLAYIKVNDVSNISNGEDSSLQSPIVKFLSENCLKEIIAQTEAQNGDIIFFGADKAKVVNEAIGALRIKIGHEHGAENGYFVDEWRPLWVVDFPMFEYDEENDRYAAMHHPFTSPKPGHEDWMESDPENCLARAYDMVLNGWEIGGGSIRIHRADIQEKVFAALKISPEEQQEKFGFLLDNLKFGAPPHGGLAFGLDRLVTLMAGAESIRDVIAFPKTQRAQCLLTNAPNAVDDKQLRELNLRLRAKATENPKEA</sequence>
<dbReference type="PROSITE" id="PS50862">
    <property type="entry name" value="AA_TRNA_LIGASE_II"/>
    <property type="match status" value="1"/>
</dbReference>
<dbReference type="PANTHER" id="PTHR22594:SF5">
    <property type="entry name" value="ASPARTATE--TRNA LIGASE, MITOCHONDRIAL"/>
    <property type="match status" value="1"/>
</dbReference>
<dbReference type="AlphaFoldDB" id="A0A7D7N4Q1"/>
<organism evidence="9 10">
    <name type="scientific">Neisseria shayeganii</name>
    <dbReference type="NCBI Taxonomy" id="607712"/>
    <lineage>
        <taxon>Bacteria</taxon>
        <taxon>Pseudomonadati</taxon>
        <taxon>Pseudomonadota</taxon>
        <taxon>Betaproteobacteria</taxon>
        <taxon>Neisseriales</taxon>
        <taxon>Neisseriaceae</taxon>
        <taxon>Neisseria</taxon>
    </lineage>
</organism>
<feature type="site" description="Important for tRNA non-discrimination" evidence="7">
    <location>
        <position position="81"/>
    </location>
</feature>
<dbReference type="NCBIfam" id="NF001750">
    <property type="entry name" value="PRK00476.1"/>
    <property type="match status" value="1"/>
</dbReference>
<dbReference type="PANTHER" id="PTHR22594">
    <property type="entry name" value="ASPARTYL/LYSYL-TRNA SYNTHETASE"/>
    <property type="match status" value="1"/>
</dbReference>
<feature type="site" description="Important for tRNA non-discrimination" evidence="7">
    <location>
        <position position="30"/>
    </location>
</feature>
<dbReference type="SUPFAM" id="SSF50249">
    <property type="entry name" value="Nucleic acid-binding proteins"/>
    <property type="match status" value="1"/>
</dbReference>
<keyword evidence="6 7" id="KW-0030">Aminoacyl-tRNA synthetase</keyword>
<dbReference type="Pfam" id="PF01336">
    <property type="entry name" value="tRNA_anti-codon"/>
    <property type="match status" value="1"/>
</dbReference>
<comment type="similarity">
    <text evidence="1 7">Belongs to the class-II aminoacyl-tRNA synthetase family. Type 1 subfamily.</text>
</comment>
<evidence type="ECO:0000256" key="6">
    <source>
        <dbReference type="ARBA" id="ARBA00023146"/>
    </source>
</evidence>
<evidence type="ECO:0000256" key="2">
    <source>
        <dbReference type="ARBA" id="ARBA00022598"/>
    </source>
</evidence>
<comment type="catalytic activity">
    <reaction evidence="7">
        <text>tRNA(Asx) + L-aspartate + ATP = L-aspartyl-tRNA(Asx) + AMP + diphosphate</text>
        <dbReference type="Rhea" id="RHEA:18349"/>
        <dbReference type="Rhea" id="RHEA-COMP:9710"/>
        <dbReference type="Rhea" id="RHEA-COMP:9711"/>
        <dbReference type="ChEBI" id="CHEBI:29991"/>
        <dbReference type="ChEBI" id="CHEBI:30616"/>
        <dbReference type="ChEBI" id="CHEBI:33019"/>
        <dbReference type="ChEBI" id="CHEBI:78442"/>
        <dbReference type="ChEBI" id="CHEBI:78516"/>
        <dbReference type="ChEBI" id="CHEBI:456215"/>
        <dbReference type="EC" id="6.1.1.23"/>
    </reaction>
</comment>
<keyword evidence="2 7" id="KW-0436">Ligase</keyword>
<evidence type="ECO:0000313" key="9">
    <source>
        <dbReference type="EMBL" id="QMT39443.1"/>
    </source>
</evidence>
<dbReference type="Proteomes" id="UP000514752">
    <property type="component" value="Chromosome"/>
</dbReference>
<dbReference type="SUPFAM" id="SSF55681">
    <property type="entry name" value="Class II aaRS and biotin synthetases"/>
    <property type="match status" value="1"/>
</dbReference>
<keyword evidence="4 7" id="KW-0067">ATP-binding</keyword>
<reference evidence="9 10" key="1">
    <citation type="submission" date="2020-07" db="EMBL/GenBank/DDBJ databases">
        <title>Genomic diversity of species in the Neisseriaceae family.</title>
        <authorList>
            <person name="Vincent A.T."/>
            <person name="Bernet E."/>
            <person name="Veyrier F.J."/>
        </authorList>
    </citation>
    <scope>NUCLEOTIDE SEQUENCE [LARGE SCALE GENOMIC DNA]</scope>
    <source>
        <strain evidence="9 10">DSM 22244</strain>
    </source>
</reference>
<evidence type="ECO:0000313" key="10">
    <source>
        <dbReference type="Proteomes" id="UP000514752"/>
    </source>
</evidence>
<dbReference type="InterPro" id="IPR004115">
    <property type="entry name" value="GAD-like_sf"/>
</dbReference>
<dbReference type="Gene3D" id="3.30.930.10">
    <property type="entry name" value="Bira Bifunctional Protein, Domain 2"/>
    <property type="match status" value="1"/>
</dbReference>
<dbReference type="InterPro" id="IPR004365">
    <property type="entry name" value="NA-bd_OB_tRNA"/>
</dbReference>
<evidence type="ECO:0000256" key="3">
    <source>
        <dbReference type="ARBA" id="ARBA00022741"/>
    </source>
</evidence>
<dbReference type="InterPro" id="IPR002312">
    <property type="entry name" value="Asp/Asn-tRNA-synth_IIb"/>
</dbReference>
<dbReference type="InterPro" id="IPR047089">
    <property type="entry name" value="Asp-tRNA-ligase_1_N"/>
</dbReference>
<dbReference type="GO" id="GO:0006422">
    <property type="term" value="P:aspartyl-tRNA aminoacylation"/>
    <property type="evidence" value="ECO:0007669"/>
    <property type="project" value="UniProtKB-UniRule"/>
</dbReference>
<keyword evidence="7" id="KW-0963">Cytoplasm</keyword>
<feature type="binding site" evidence="7">
    <location>
        <begin position="218"/>
        <end position="220"/>
    </location>
    <ligand>
        <name>ATP</name>
        <dbReference type="ChEBI" id="CHEBI:30616"/>
    </ligand>
</feature>
<dbReference type="NCBIfam" id="TIGR00459">
    <property type="entry name" value="aspS_bact"/>
    <property type="match status" value="1"/>
</dbReference>
<feature type="binding site" evidence="7">
    <location>
        <position position="457"/>
    </location>
    <ligand>
        <name>L-aspartate</name>
        <dbReference type="ChEBI" id="CHEBI:29991"/>
    </ligand>
</feature>
<dbReference type="InterPro" id="IPR029351">
    <property type="entry name" value="GAD_dom"/>
</dbReference>
<dbReference type="GO" id="GO:0050560">
    <property type="term" value="F:aspartate-tRNA(Asn) ligase activity"/>
    <property type="evidence" value="ECO:0007669"/>
    <property type="project" value="UniProtKB-EC"/>
</dbReference>
<dbReference type="EMBL" id="CP059567">
    <property type="protein sequence ID" value="QMT39443.1"/>
    <property type="molecule type" value="Genomic_DNA"/>
</dbReference>
<proteinExistence type="inferred from homology"/>
<dbReference type="InterPro" id="IPR045864">
    <property type="entry name" value="aa-tRNA-synth_II/BPL/LPL"/>
</dbReference>
<evidence type="ECO:0000256" key="5">
    <source>
        <dbReference type="ARBA" id="ARBA00022917"/>
    </source>
</evidence>
<feature type="binding site" evidence="7">
    <location>
        <position position="172"/>
    </location>
    <ligand>
        <name>L-aspartate</name>
        <dbReference type="ChEBI" id="CHEBI:29991"/>
    </ligand>
</feature>
<dbReference type="InterPro" id="IPR006195">
    <property type="entry name" value="aa-tRNA-synth_II"/>
</dbReference>
<dbReference type="Gene3D" id="2.40.50.140">
    <property type="entry name" value="Nucleic acid-binding proteins"/>
    <property type="match status" value="1"/>
</dbReference>
<feature type="binding site" evidence="7">
    <location>
        <position position="227"/>
    </location>
    <ligand>
        <name>ATP</name>
        <dbReference type="ChEBI" id="CHEBI:30616"/>
    </ligand>
</feature>
<name>A0A7D7N4Q1_9NEIS</name>
<dbReference type="InterPro" id="IPR012340">
    <property type="entry name" value="NA-bd_OB-fold"/>
</dbReference>
<dbReference type="Pfam" id="PF02938">
    <property type="entry name" value="GAD"/>
    <property type="match status" value="1"/>
</dbReference>
<keyword evidence="3 7" id="KW-0547">Nucleotide-binding</keyword>
<dbReference type="InterPro" id="IPR004524">
    <property type="entry name" value="Asp-tRNA-ligase_1"/>
</dbReference>
<accession>A0A7D7N4Q1</accession>
<keyword evidence="5 7" id="KW-0648">Protein biosynthesis</keyword>
<dbReference type="HAMAP" id="MF_00044">
    <property type="entry name" value="Asp_tRNA_synth_type1"/>
    <property type="match status" value="1"/>
</dbReference>
<evidence type="ECO:0000259" key="8">
    <source>
        <dbReference type="PROSITE" id="PS50862"/>
    </source>
</evidence>
<comment type="subcellular location">
    <subcellularLocation>
        <location evidence="7">Cytoplasm</location>
    </subcellularLocation>
</comment>
<protein>
    <recommendedName>
        <fullName evidence="7">Aspartate--tRNA(Asp/Asn) ligase</fullName>
        <ecNumber evidence="7">6.1.1.23</ecNumber>
    </recommendedName>
    <alternativeName>
        <fullName evidence="7">Aspartyl-tRNA synthetase</fullName>
        <shortName evidence="7">AspRS</shortName>
    </alternativeName>
    <alternativeName>
        <fullName evidence="7">Non-discriminating aspartyl-tRNA synthetase</fullName>
        <shortName evidence="7">ND-AspRS</shortName>
    </alternativeName>
</protein>
<evidence type="ECO:0000256" key="7">
    <source>
        <dbReference type="HAMAP-Rule" id="MF_00044"/>
    </source>
</evidence>
<feature type="binding site" evidence="7">
    <location>
        <position position="491"/>
    </location>
    <ligand>
        <name>ATP</name>
        <dbReference type="ChEBI" id="CHEBI:30616"/>
    </ligand>
</feature>
<dbReference type="InterPro" id="IPR047090">
    <property type="entry name" value="AspRS_core"/>
</dbReference>
<evidence type="ECO:0000256" key="1">
    <source>
        <dbReference type="ARBA" id="ARBA00006303"/>
    </source>
</evidence>
<feature type="domain" description="Aminoacyl-transfer RNA synthetases class-II family profile" evidence="8">
    <location>
        <begin position="139"/>
        <end position="564"/>
    </location>
</feature>
<dbReference type="SUPFAM" id="SSF55261">
    <property type="entry name" value="GAD domain-like"/>
    <property type="match status" value="1"/>
</dbReference>
<feature type="region of interest" description="Aspartate" evidence="7">
    <location>
        <begin position="196"/>
        <end position="199"/>
    </location>
</feature>
<dbReference type="GO" id="GO:0005737">
    <property type="term" value="C:cytoplasm"/>
    <property type="evidence" value="ECO:0007669"/>
    <property type="project" value="UniProtKB-SubCell"/>
</dbReference>
<evidence type="ECO:0000256" key="4">
    <source>
        <dbReference type="ARBA" id="ARBA00022840"/>
    </source>
</evidence>